<keyword evidence="2" id="KW-1185">Reference proteome</keyword>
<accession>A0A4S8K5E3</accession>
<dbReference type="AlphaFoldDB" id="A0A4S8K5E3"/>
<reference evidence="1 2" key="1">
    <citation type="journal article" date="2019" name="Nat. Plants">
        <title>Genome sequencing of Musa balbisiana reveals subgenome evolution and function divergence in polyploid bananas.</title>
        <authorList>
            <person name="Yao X."/>
        </authorList>
    </citation>
    <scope>NUCLEOTIDE SEQUENCE [LARGE SCALE GENOMIC DNA]</scope>
    <source>
        <strain evidence="2">cv. DH-PKW</strain>
        <tissue evidence="1">Leaves</tissue>
    </source>
</reference>
<proteinExistence type="predicted"/>
<sequence>MAFLPHRPCIWQSLGRASDPEATDPLAAADTKLVVLVIGCAGRRVSVGESNLCQRTCPSPSFTARFPEFTSSARSAGVELVLVLHATASSASVSTRLPSFSRVSVEPRPSTGWSRFAVQTVVFADESEKQMEKAKALEPSS</sequence>
<dbReference type="Proteomes" id="UP000317650">
    <property type="component" value="Chromosome 8"/>
</dbReference>
<evidence type="ECO:0000313" key="2">
    <source>
        <dbReference type="Proteomes" id="UP000317650"/>
    </source>
</evidence>
<dbReference type="EMBL" id="PYDT01000002">
    <property type="protein sequence ID" value="THU70063.1"/>
    <property type="molecule type" value="Genomic_DNA"/>
</dbReference>
<name>A0A4S8K5E3_MUSBA</name>
<gene>
    <name evidence="1" type="ORF">C4D60_Mb08t21090</name>
</gene>
<comment type="caution">
    <text evidence="1">The sequence shown here is derived from an EMBL/GenBank/DDBJ whole genome shotgun (WGS) entry which is preliminary data.</text>
</comment>
<evidence type="ECO:0000313" key="1">
    <source>
        <dbReference type="EMBL" id="THU70063.1"/>
    </source>
</evidence>
<organism evidence="1 2">
    <name type="scientific">Musa balbisiana</name>
    <name type="common">Banana</name>
    <dbReference type="NCBI Taxonomy" id="52838"/>
    <lineage>
        <taxon>Eukaryota</taxon>
        <taxon>Viridiplantae</taxon>
        <taxon>Streptophyta</taxon>
        <taxon>Embryophyta</taxon>
        <taxon>Tracheophyta</taxon>
        <taxon>Spermatophyta</taxon>
        <taxon>Magnoliopsida</taxon>
        <taxon>Liliopsida</taxon>
        <taxon>Zingiberales</taxon>
        <taxon>Musaceae</taxon>
        <taxon>Musa</taxon>
    </lineage>
</organism>
<protein>
    <submittedName>
        <fullName evidence="1">Uncharacterized protein</fullName>
    </submittedName>
</protein>